<evidence type="ECO:0000256" key="14">
    <source>
        <dbReference type="SAM" id="Phobius"/>
    </source>
</evidence>
<dbReference type="Proteomes" id="UP001187315">
    <property type="component" value="Unassembled WGS sequence"/>
</dbReference>
<sequence length="858" mass="95282">MNLSARSNASDTSSVNTTSSSVNITSSSINATSKSISVSSASVTAPPTSANGSPTVTVTVNTLITNSTTAYPGFLPSLLDKLRLPRWATYAIIALILLVVLICVLCCCIKCCCKGKKKRKKQNQKISMKGLNGTSTTALPETGDVEYGSLNQPRGKLLYSLEYNAARSEMAVGVKEAAELMAMDSSGTSDPYVKVYIHPNKSKTFETKVFRKTLSPVFNEQFKYQISQKDLSESTLVMQVYDFNRFSKHDVIGELRLELSAVDWNHVIEEWRDLNAPSKHEQEHLGEICFSLRYVPTASKLTVVILEAKNLKQMDIGGLSDPYVKIQLALDKKKWKKKKTSVKKQTLNPYFNESFTFDVSFDQIQRVQLVISVWDHDKVSRNDAIGKIFLGCDATGNQLRHWADMLSNPRRPLAQWHTLLSAEQRKPEKSDALAFVLDYISHHPQRVASMRRQKMETVKKWNNDFIALNQLDTKIHSKQHGMIADLESIQKVLGNHLQLQPISRSACAVGSCPDLMMSRNEQRELRPASVALTPQLPPRTHRPLCLSVSSDSNGRFKALETQEWKNNLKAQMEQAHSAGAASSTGSLERASLFCASGSTTASSSGLSSPVELLGKSKSSSRFSLFSPPWNSSSESDSNPPSRSGSKKLRRRAGPGGVKTSPETPEPKPSGPEHFHYSEPVISKVTDYIYIGNVNAAYSGRMLCRNNIDSIIDMSSLPGETCLNLIPCTCSRGTKHSWSRLKVHMEEPRELGDDGAELHQRCFDAINECIDASAGKRKRVLVHCRDGFSLAPTCIIQYLMIKHNMRLIAAYELLRAKHPVNIRECHQNALVSLERTLRPGGNTDPECFKQAISRKLAWT</sequence>
<dbReference type="Pfam" id="PF00782">
    <property type="entry name" value="DSPc"/>
    <property type="match status" value="1"/>
</dbReference>
<feature type="region of interest" description="Disordered" evidence="13">
    <location>
        <begin position="624"/>
        <end position="675"/>
    </location>
</feature>
<dbReference type="Gene3D" id="2.60.40.150">
    <property type="entry name" value="C2 domain"/>
    <property type="match status" value="2"/>
</dbReference>
<dbReference type="PANTHER" id="PTHR10024:SF249">
    <property type="entry name" value="SYNAPTOTAGMIN-8"/>
    <property type="match status" value="1"/>
</dbReference>
<evidence type="ECO:0000256" key="10">
    <source>
        <dbReference type="ARBA" id="ARBA00023018"/>
    </source>
</evidence>
<evidence type="ECO:0000256" key="7">
    <source>
        <dbReference type="ARBA" id="ARBA00022737"/>
    </source>
</evidence>
<dbReference type="GO" id="GO:0005886">
    <property type="term" value="C:plasma membrane"/>
    <property type="evidence" value="ECO:0007669"/>
    <property type="project" value="TreeGrafter"/>
</dbReference>
<dbReference type="GO" id="GO:0005509">
    <property type="term" value="F:calcium ion binding"/>
    <property type="evidence" value="ECO:0007669"/>
    <property type="project" value="TreeGrafter"/>
</dbReference>
<accession>A0AA88MAT3</accession>
<dbReference type="PROSITE" id="PS50056">
    <property type="entry name" value="TYR_PHOSPHATASE_2"/>
    <property type="match status" value="1"/>
</dbReference>
<dbReference type="PANTHER" id="PTHR10024">
    <property type="entry name" value="SYNAPTOTAGMIN"/>
    <property type="match status" value="1"/>
</dbReference>
<comment type="cofactor">
    <cofactor evidence="1">
        <name>Ca(2+)</name>
        <dbReference type="ChEBI" id="CHEBI:29108"/>
    </cofactor>
</comment>
<evidence type="ECO:0000313" key="18">
    <source>
        <dbReference type="Proteomes" id="UP001187315"/>
    </source>
</evidence>
<keyword evidence="18" id="KW-1185">Reference proteome</keyword>
<evidence type="ECO:0000256" key="4">
    <source>
        <dbReference type="ARBA" id="ARBA00006996"/>
    </source>
</evidence>
<dbReference type="GO" id="GO:0001786">
    <property type="term" value="F:phosphatidylserine binding"/>
    <property type="evidence" value="ECO:0007669"/>
    <property type="project" value="TreeGrafter"/>
</dbReference>
<dbReference type="GO" id="GO:0042584">
    <property type="term" value="C:chromaffin granule membrane"/>
    <property type="evidence" value="ECO:0007669"/>
    <property type="project" value="UniProtKB-SubCell"/>
</dbReference>
<dbReference type="InterPro" id="IPR000008">
    <property type="entry name" value="C2_dom"/>
</dbReference>
<evidence type="ECO:0000256" key="2">
    <source>
        <dbReference type="ARBA" id="ARBA00004254"/>
    </source>
</evidence>
<dbReference type="GO" id="GO:0005544">
    <property type="term" value="F:calcium-dependent phospholipid binding"/>
    <property type="evidence" value="ECO:0007669"/>
    <property type="project" value="TreeGrafter"/>
</dbReference>
<keyword evidence="6" id="KW-0479">Metal-binding</keyword>
<dbReference type="PRINTS" id="PR00360">
    <property type="entry name" value="C2DOMAIN"/>
</dbReference>
<dbReference type="GO" id="GO:0030672">
    <property type="term" value="C:synaptic vesicle membrane"/>
    <property type="evidence" value="ECO:0007669"/>
    <property type="project" value="UniProtKB-SubCell"/>
</dbReference>
<evidence type="ECO:0000313" key="17">
    <source>
        <dbReference type="EMBL" id="KAK2834368.1"/>
    </source>
</evidence>
<dbReference type="InterPro" id="IPR001565">
    <property type="entry name" value="Synaptotagmin"/>
</dbReference>
<dbReference type="SMART" id="SM00239">
    <property type="entry name" value="C2"/>
    <property type="match status" value="2"/>
</dbReference>
<dbReference type="InterPro" id="IPR000340">
    <property type="entry name" value="Dual-sp_phosphatase_cat-dom"/>
</dbReference>
<keyword evidence="8" id="KW-0106">Calcium</keyword>
<keyword evidence="9 14" id="KW-1133">Transmembrane helix</keyword>
<evidence type="ECO:0000256" key="13">
    <source>
        <dbReference type="SAM" id="MobiDB-lite"/>
    </source>
</evidence>
<evidence type="ECO:0000256" key="11">
    <source>
        <dbReference type="ARBA" id="ARBA00023136"/>
    </source>
</evidence>
<evidence type="ECO:0000256" key="9">
    <source>
        <dbReference type="ARBA" id="ARBA00022989"/>
    </source>
</evidence>
<protein>
    <submittedName>
        <fullName evidence="17">Uncharacterized protein</fullName>
    </submittedName>
</protein>
<dbReference type="Pfam" id="PF00168">
    <property type="entry name" value="C2"/>
    <property type="match status" value="2"/>
</dbReference>
<dbReference type="EMBL" id="JAVHJS010000015">
    <property type="protein sequence ID" value="KAK2834368.1"/>
    <property type="molecule type" value="Genomic_DNA"/>
</dbReference>
<feature type="compositionally biased region" description="Low complexity" evidence="13">
    <location>
        <begin position="7"/>
        <end position="21"/>
    </location>
</feature>
<keyword evidence="7" id="KW-0677">Repeat</keyword>
<dbReference type="SUPFAM" id="SSF49562">
    <property type="entry name" value="C2 domain (Calcium/lipid-binding domain, CaLB)"/>
    <property type="match status" value="2"/>
</dbReference>
<feature type="region of interest" description="Disordered" evidence="13">
    <location>
        <begin position="1"/>
        <end position="21"/>
    </location>
</feature>
<dbReference type="GO" id="GO:0048791">
    <property type="term" value="P:calcium ion-regulated exocytosis of neurotransmitter"/>
    <property type="evidence" value="ECO:0007669"/>
    <property type="project" value="TreeGrafter"/>
</dbReference>
<dbReference type="SUPFAM" id="SSF52799">
    <property type="entry name" value="(Phosphotyrosine protein) phosphatases II"/>
    <property type="match status" value="1"/>
</dbReference>
<organism evidence="17 18">
    <name type="scientific">Tachysurus vachellii</name>
    <name type="common">Darkbarbel catfish</name>
    <name type="synonym">Pelteobagrus vachellii</name>
    <dbReference type="NCBI Taxonomy" id="175792"/>
    <lineage>
        <taxon>Eukaryota</taxon>
        <taxon>Metazoa</taxon>
        <taxon>Chordata</taxon>
        <taxon>Craniata</taxon>
        <taxon>Vertebrata</taxon>
        <taxon>Euteleostomi</taxon>
        <taxon>Actinopterygii</taxon>
        <taxon>Neopterygii</taxon>
        <taxon>Teleostei</taxon>
        <taxon>Ostariophysi</taxon>
        <taxon>Siluriformes</taxon>
        <taxon>Bagridae</taxon>
        <taxon>Tachysurus</taxon>
    </lineage>
</organism>
<feature type="transmembrane region" description="Helical" evidence="14">
    <location>
        <begin position="87"/>
        <end position="113"/>
    </location>
</feature>
<keyword evidence="11 14" id="KW-0472">Membrane</keyword>
<proteinExistence type="inferred from homology"/>
<feature type="domain" description="Tyrosine specific protein phosphatases" evidence="16">
    <location>
        <begin position="759"/>
        <end position="828"/>
    </location>
</feature>
<dbReference type="InterPro" id="IPR029021">
    <property type="entry name" value="Prot-tyrosine_phosphatase-like"/>
</dbReference>
<keyword evidence="12" id="KW-0968">Cytoplasmic vesicle</keyword>
<evidence type="ECO:0000256" key="8">
    <source>
        <dbReference type="ARBA" id="ARBA00022837"/>
    </source>
</evidence>
<keyword evidence="5 14" id="KW-0812">Transmembrane</keyword>
<keyword evidence="10" id="KW-0770">Synapse</keyword>
<dbReference type="GO" id="GO:0048488">
    <property type="term" value="P:synaptic vesicle endocytosis"/>
    <property type="evidence" value="ECO:0007669"/>
    <property type="project" value="TreeGrafter"/>
</dbReference>
<dbReference type="InterPro" id="IPR035892">
    <property type="entry name" value="C2_domain_sf"/>
</dbReference>
<evidence type="ECO:0000256" key="1">
    <source>
        <dbReference type="ARBA" id="ARBA00001913"/>
    </source>
</evidence>
<feature type="domain" description="C2" evidence="15">
    <location>
        <begin position="153"/>
        <end position="272"/>
    </location>
</feature>
<dbReference type="GO" id="GO:0031045">
    <property type="term" value="C:dense core granule"/>
    <property type="evidence" value="ECO:0007669"/>
    <property type="project" value="TreeGrafter"/>
</dbReference>
<dbReference type="Gene3D" id="3.90.190.10">
    <property type="entry name" value="Protein tyrosine phosphatase superfamily"/>
    <property type="match status" value="1"/>
</dbReference>
<evidence type="ECO:0000256" key="6">
    <source>
        <dbReference type="ARBA" id="ARBA00022723"/>
    </source>
</evidence>
<evidence type="ECO:0000259" key="16">
    <source>
        <dbReference type="PROSITE" id="PS50056"/>
    </source>
</evidence>
<dbReference type="PROSITE" id="PS50004">
    <property type="entry name" value="C2"/>
    <property type="match status" value="2"/>
</dbReference>
<feature type="compositionally biased region" description="Low complexity" evidence="13">
    <location>
        <begin position="624"/>
        <end position="643"/>
    </location>
</feature>
<dbReference type="GO" id="GO:0030276">
    <property type="term" value="F:clathrin binding"/>
    <property type="evidence" value="ECO:0007669"/>
    <property type="project" value="TreeGrafter"/>
</dbReference>
<name>A0AA88MAT3_TACVA</name>
<dbReference type="GO" id="GO:0000149">
    <property type="term" value="F:SNARE binding"/>
    <property type="evidence" value="ECO:0007669"/>
    <property type="project" value="TreeGrafter"/>
</dbReference>
<feature type="domain" description="C2" evidence="15">
    <location>
        <begin position="284"/>
        <end position="417"/>
    </location>
</feature>
<evidence type="ECO:0000259" key="15">
    <source>
        <dbReference type="PROSITE" id="PS50004"/>
    </source>
</evidence>
<dbReference type="InterPro" id="IPR020422">
    <property type="entry name" value="TYR_PHOSPHATASE_DUAL_dom"/>
</dbReference>
<gene>
    <name evidence="17" type="ORF">Q7C36_015069</name>
</gene>
<dbReference type="FunFam" id="2.60.40.150:FF:000007">
    <property type="entry name" value="Synaptotagmin 1"/>
    <property type="match status" value="1"/>
</dbReference>
<reference evidence="17" key="1">
    <citation type="submission" date="2023-08" db="EMBL/GenBank/DDBJ databases">
        <title>Pelteobagrus vachellii genome.</title>
        <authorList>
            <person name="Liu H."/>
        </authorList>
    </citation>
    <scope>NUCLEOTIDE SEQUENCE</scope>
    <source>
        <strain evidence="17">PRFRI_2022a</strain>
        <tissue evidence="17">Muscle</tissue>
    </source>
</reference>
<dbReference type="GO" id="GO:0030424">
    <property type="term" value="C:axon"/>
    <property type="evidence" value="ECO:0007669"/>
    <property type="project" value="TreeGrafter"/>
</dbReference>
<comment type="similarity">
    <text evidence="4">Belongs to the synaptotagmin family.</text>
</comment>
<comment type="caution">
    <text evidence="17">The sequence shown here is derived from an EMBL/GenBank/DDBJ whole genome shotgun (WGS) entry which is preliminary data.</text>
</comment>
<dbReference type="InterPro" id="IPR000387">
    <property type="entry name" value="Tyr_Pase_dom"/>
</dbReference>
<comment type="subcellular location">
    <subcellularLocation>
        <location evidence="3">Cytoplasmic vesicle</location>
        <location evidence="3">Secretory vesicle</location>
        <location evidence="3">Chromaffin granule membrane</location>
        <topology evidence="3">Single-pass membrane protein</topology>
    </subcellularLocation>
    <subcellularLocation>
        <location evidence="2">Cytoplasmic vesicle</location>
        <location evidence="2">Secretory vesicle</location>
        <location evidence="2">Synaptic vesicle membrane</location>
        <topology evidence="2">Single-pass membrane protein</topology>
    </subcellularLocation>
</comment>
<dbReference type="PRINTS" id="PR00399">
    <property type="entry name" value="SYNAPTOTAGMN"/>
</dbReference>
<dbReference type="CDD" id="cd08402">
    <property type="entry name" value="C2B_Synaptotagmin-1"/>
    <property type="match status" value="1"/>
</dbReference>
<dbReference type="SMART" id="SM00195">
    <property type="entry name" value="DSPc"/>
    <property type="match status" value="1"/>
</dbReference>
<dbReference type="CDD" id="cd14498">
    <property type="entry name" value="DSP"/>
    <property type="match status" value="1"/>
</dbReference>
<dbReference type="AlphaFoldDB" id="A0AA88MAT3"/>
<evidence type="ECO:0000256" key="12">
    <source>
        <dbReference type="ARBA" id="ARBA00023329"/>
    </source>
</evidence>
<evidence type="ECO:0000256" key="3">
    <source>
        <dbReference type="ARBA" id="ARBA00004349"/>
    </source>
</evidence>
<dbReference type="FunFam" id="2.60.40.150:FF:000016">
    <property type="entry name" value="Synaptotagmin 1"/>
    <property type="match status" value="1"/>
</dbReference>
<evidence type="ECO:0000256" key="5">
    <source>
        <dbReference type="ARBA" id="ARBA00022692"/>
    </source>
</evidence>